<evidence type="ECO:0000313" key="2">
    <source>
        <dbReference type="Proteomes" id="UP000276133"/>
    </source>
</evidence>
<sequence length="151" mass="17677">MCTTTSIRHKETVNNKDICRTKTLQYSVQQPTFEINQPQNNFHTEVPFYQQLNSNHLSQDAQFNTQYPTHQIKSTNTQLTKDYISAHKPNGDITTAFFYQEEELVIKTDNPAKIEYLKTWPDDAFEHGLIEETKKNKFYLALHTNFNIESA</sequence>
<reference evidence="1 2" key="1">
    <citation type="journal article" date="2018" name="Sci. Rep.">
        <title>Genomic signatures of local adaptation to the degree of environmental predictability in rotifers.</title>
        <authorList>
            <person name="Franch-Gras L."/>
            <person name="Hahn C."/>
            <person name="Garcia-Roger E.M."/>
            <person name="Carmona M.J."/>
            <person name="Serra M."/>
            <person name="Gomez A."/>
        </authorList>
    </citation>
    <scope>NUCLEOTIDE SEQUENCE [LARGE SCALE GENOMIC DNA]</scope>
    <source>
        <strain evidence="1">HYR1</strain>
    </source>
</reference>
<dbReference type="AlphaFoldDB" id="A0A3M7QFB8"/>
<organism evidence="1 2">
    <name type="scientific">Brachionus plicatilis</name>
    <name type="common">Marine rotifer</name>
    <name type="synonym">Brachionus muelleri</name>
    <dbReference type="NCBI Taxonomy" id="10195"/>
    <lineage>
        <taxon>Eukaryota</taxon>
        <taxon>Metazoa</taxon>
        <taxon>Spiralia</taxon>
        <taxon>Gnathifera</taxon>
        <taxon>Rotifera</taxon>
        <taxon>Eurotatoria</taxon>
        <taxon>Monogononta</taxon>
        <taxon>Pseudotrocha</taxon>
        <taxon>Ploima</taxon>
        <taxon>Brachionidae</taxon>
        <taxon>Brachionus</taxon>
    </lineage>
</organism>
<dbReference type="Proteomes" id="UP000276133">
    <property type="component" value="Unassembled WGS sequence"/>
</dbReference>
<evidence type="ECO:0000313" key="1">
    <source>
        <dbReference type="EMBL" id="RNA09902.1"/>
    </source>
</evidence>
<dbReference type="EMBL" id="REGN01006344">
    <property type="protein sequence ID" value="RNA09902.1"/>
    <property type="molecule type" value="Genomic_DNA"/>
</dbReference>
<accession>A0A3M7QFB8</accession>
<keyword evidence="2" id="KW-1185">Reference proteome</keyword>
<proteinExistence type="predicted"/>
<comment type="caution">
    <text evidence="1">The sequence shown here is derived from an EMBL/GenBank/DDBJ whole genome shotgun (WGS) entry which is preliminary data.</text>
</comment>
<protein>
    <submittedName>
        <fullName evidence="1">Uncharacterized protein</fullName>
    </submittedName>
</protein>
<gene>
    <name evidence="1" type="ORF">BpHYR1_048229</name>
</gene>
<name>A0A3M7QFB8_BRAPC</name>